<protein>
    <submittedName>
        <fullName evidence="1">Uncharacterized protein</fullName>
    </submittedName>
</protein>
<organism evidence="1 2">
    <name type="scientific">Pseudomonas synxantha</name>
    <dbReference type="NCBI Taxonomy" id="47883"/>
    <lineage>
        <taxon>Bacteria</taxon>
        <taxon>Pseudomonadati</taxon>
        <taxon>Pseudomonadota</taxon>
        <taxon>Gammaproteobacteria</taxon>
        <taxon>Pseudomonadales</taxon>
        <taxon>Pseudomonadaceae</taxon>
        <taxon>Pseudomonas</taxon>
    </lineage>
</organism>
<reference evidence="1 2" key="2">
    <citation type="submission" date="2019-08" db="EMBL/GenBank/DDBJ databases">
        <authorList>
            <person name="Brilhante M."/>
            <person name="Perreten V."/>
        </authorList>
    </citation>
    <scope>NUCLEOTIDE SEQUENCE [LARGE SCALE GENOMIC DNA]</scope>
    <source>
        <strain evidence="1 2">MCP106</strain>
    </source>
</reference>
<dbReference type="EMBL" id="VSRO01000010">
    <property type="protein sequence ID" value="TYK56020.1"/>
    <property type="molecule type" value="Genomic_DNA"/>
</dbReference>
<comment type="caution">
    <text evidence="1">The sequence shown here is derived from an EMBL/GenBank/DDBJ whole genome shotgun (WGS) entry which is preliminary data.</text>
</comment>
<dbReference type="Proteomes" id="UP000324029">
    <property type="component" value="Unassembled WGS sequence"/>
</dbReference>
<dbReference type="AlphaFoldDB" id="A0A5D3G7D4"/>
<reference evidence="1 2" key="1">
    <citation type="submission" date="2019-08" db="EMBL/GenBank/DDBJ databases">
        <title>Subclass B2 metallo-beta lactamase from Pseudomonas synxantha.</title>
        <authorList>
            <person name="Poirel L."/>
            <person name="Palmieri M."/>
            <person name="Masseron A."/>
            <person name="Perreten V."/>
            <person name="Nordman P."/>
        </authorList>
    </citation>
    <scope>NUCLEOTIDE SEQUENCE [LARGE SCALE GENOMIC DNA]</scope>
    <source>
        <strain evidence="1 2">MCP106</strain>
    </source>
</reference>
<name>A0A5D3G7D4_9PSED</name>
<gene>
    <name evidence="1" type="ORF">FXO26_19915</name>
</gene>
<dbReference type="RefSeq" id="WP_032880737.1">
    <property type="nucleotide sequence ID" value="NZ_VSRO01000010.1"/>
</dbReference>
<proteinExistence type="predicted"/>
<evidence type="ECO:0000313" key="1">
    <source>
        <dbReference type="EMBL" id="TYK56020.1"/>
    </source>
</evidence>
<evidence type="ECO:0000313" key="2">
    <source>
        <dbReference type="Proteomes" id="UP000324029"/>
    </source>
</evidence>
<sequence length="73" mass="8603">MAFVKNYKGYDIHKDLTGGRYEGDKLVDQSEAYRFEKDGEASTLTYDSLSRIEQVIDDWEAQDDDEPRDRDEY</sequence>
<accession>A0A5D3G7D4</accession>